<dbReference type="InterPro" id="IPR056366">
    <property type="entry name" value="Ribosomal_eL24"/>
</dbReference>
<keyword evidence="2" id="KW-0690">Ribosome biogenesis</keyword>
<evidence type="ECO:0000256" key="1">
    <source>
        <dbReference type="ARBA" id="ARBA00005647"/>
    </source>
</evidence>
<dbReference type="Proteomes" id="UP000660262">
    <property type="component" value="Unassembled WGS sequence"/>
</dbReference>
<comment type="similarity">
    <text evidence="1">Belongs to the eukaryotic ribosomal protein eL24 family.</text>
</comment>
<dbReference type="FunFam" id="2.30.170.20:FF:000001">
    <property type="entry name" value="probable ribosome biogenesis protein RLP24"/>
    <property type="match status" value="1"/>
</dbReference>
<evidence type="ECO:0000313" key="5">
    <source>
        <dbReference type="Proteomes" id="UP000660262"/>
    </source>
</evidence>
<sequence>MRLEKCYFCSSTCYPGHGITFVRNDSKVFKFCRSKCHANFKMKRNPRKVKWTKAYRRTHGKDLAEDTTFEFERRRNRPERYNRDVLKATVKSMKRIGEIRQRREERHWEARMASARTDKIRQARRELVEDAHLLKAPARLRANATEEELARENARLRVDDELDNAAPELMDDDE</sequence>
<dbReference type="GO" id="GO:0042273">
    <property type="term" value="P:ribosomal large subunit biogenesis"/>
    <property type="evidence" value="ECO:0007669"/>
    <property type="project" value="TreeGrafter"/>
</dbReference>
<gene>
    <name evidence="4" type="ORF">PPROV_000307200</name>
</gene>
<proteinExistence type="inferred from homology"/>
<evidence type="ECO:0000259" key="3">
    <source>
        <dbReference type="SMART" id="SM00746"/>
    </source>
</evidence>
<evidence type="ECO:0000313" key="4">
    <source>
        <dbReference type="EMBL" id="GHP04318.1"/>
    </source>
</evidence>
<dbReference type="PANTHER" id="PTHR10792">
    <property type="entry name" value="60S RIBOSOMAL PROTEIN L24"/>
    <property type="match status" value="1"/>
</dbReference>
<dbReference type="Pfam" id="PF01246">
    <property type="entry name" value="Ribosomal_L24e"/>
    <property type="match status" value="1"/>
</dbReference>
<keyword evidence="5" id="KW-1185">Reference proteome</keyword>
<dbReference type="InterPro" id="IPR011017">
    <property type="entry name" value="TRASH_dom"/>
</dbReference>
<dbReference type="PANTHER" id="PTHR10792:SF8">
    <property type="entry name" value="RIBOSOME BIOGENESIS PROTEIN RLP24-RELATED"/>
    <property type="match status" value="1"/>
</dbReference>
<organism evidence="4 5">
    <name type="scientific">Pycnococcus provasolii</name>
    <dbReference type="NCBI Taxonomy" id="41880"/>
    <lineage>
        <taxon>Eukaryota</taxon>
        <taxon>Viridiplantae</taxon>
        <taxon>Chlorophyta</taxon>
        <taxon>Pseudoscourfieldiophyceae</taxon>
        <taxon>Pseudoscourfieldiales</taxon>
        <taxon>Pycnococcaceae</taxon>
        <taxon>Pycnococcus</taxon>
    </lineage>
</organism>
<comment type="caution">
    <text evidence="4">The sequence shown here is derived from an EMBL/GenBank/DDBJ whole genome shotgun (WGS) entry which is preliminary data.</text>
</comment>
<dbReference type="AlphaFoldDB" id="A0A830HC63"/>
<dbReference type="GO" id="GO:0005730">
    <property type="term" value="C:nucleolus"/>
    <property type="evidence" value="ECO:0007669"/>
    <property type="project" value="TreeGrafter"/>
</dbReference>
<feature type="domain" description="TRASH" evidence="3">
    <location>
        <begin position="6"/>
        <end position="44"/>
    </location>
</feature>
<dbReference type="InterPro" id="IPR038630">
    <property type="entry name" value="L24e/L24_sf"/>
</dbReference>
<protein>
    <submittedName>
        <fullName evidence="4">ATPase-activating ribosome biosynthesis protein</fullName>
    </submittedName>
</protein>
<dbReference type="GO" id="GO:0003735">
    <property type="term" value="F:structural constituent of ribosome"/>
    <property type="evidence" value="ECO:0007669"/>
    <property type="project" value="InterPro"/>
</dbReference>
<dbReference type="OrthoDB" id="10262490at2759"/>
<reference evidence="4" key="1">
    <citation type="submission" date="2020-10" db="EMBL/GenBank/DDBJ databases">
        <title>Unveiling of a novel bifunctional photoreceptor, Dualchrome1, isolated from a cosmopolitan green alga.</title>
        <authorList>
            <person name="Suzuki S."/>
            <person name="Kawachi M."/>
        </authorList>
    </citation>
    <scope>NUCLEOTIDE SEQUENCE</scope>
    <source>
        <strain evidence="4">NIES 2893</strain>
    </source>
</reference>
<dbReference type="EMBL" id="BNJQ01000007">
    <property type="protein sequence ID" value="GHP04318.1"/>
    <property type="molecule type" value="Genomic_DNA"/>
</dbReference>
<dbReference type="SUPFAM" id="SSF57716">
    <property type="entry name" value="Glucocorticoid receptor-like (DNA-binding domain)"/>
    <property type="match status" value="1"/>
</dbReference>
<accession>A0A830HC63</accession>
<dbReference type="SMART" id="SM00746">
    <property type="entry name" value="TRASH"/>
    <property type="match status" value="1"/>
</dbReference>
<dbReference type="InterPro" id="IPR000988">
    <property type="entry name" value="Ribosomal_eL24-rel_N"/>
</dbReference>
<dbReference type="Gene3D" id="2.30.170.20">
    <property type="entry name" value="Ribosomal protein L24e"/>
    <property type="match status" value="1"/>
</dbReference>
<dbReference type="CDD" id="cd00472">
    <property type="entry name" value="Ribosomal_L24e_L24"/>
    <property type="match status" value="1"/>
</dbReference>
<evidence type="ECO:0000256" key="2">
    <source>
        <dbReference type="ARBA" id="ARBA00022517"/>
    </source>
</evidence>
<name>A0A830HC63_9CHLO</name>